<protein>
    <submittedName>
        <fullName evidence="2">HD-GYP domain-containing protein</fullName>
    </submittedName>
</protein>
<dbReference type="SUPFAM" id="SSF109604">
    <property type="entry name" value="HD-domain/PDEase-like"/>
    <property type="match status" value="1"/>
</dbReference>
<dbReference type="PANTHER" id="PTHR43155">
    <property type="entry name" value="CYCLIC DI-GMP PHOSPHODIESTERASE PA4108-RELATED"/>
    <property type="match status" value="1"/>
</dbReference>
<dbReference type="AlphaFoldDB" id="A0A2U3AMJ5"/>
<feature type="domain" description="HD-GYP" evidence="1">
    <location>
        <begin position="120"/>
        <end position="316"/>
    </location>
</feature>
<sequence>METLNINLLDLKIGSILAEDIFSNTQFPIAYKEMRVSREVLLVLKAFNINKVLIVKPALDNSMDKTSESLEVNEKKEDSLSFEKRFITSVQKFKVEFLNWESGSKVDLIKVRDVIMPLITEMITDRTKIFMLNDYADSKEYIYYHSVSVALIAAVIADKMGYNRGDVIQVATAAILADSGMAKISKRIRFKPGALTENEFKEVRDHPNYSLKMVKDLQLLKSEMKLAIIQHHERLDGSGYPNSTKGEQISKIAHIIAIADMFHAMTSERLYKKKESVFKAVEIIRESSFGKLYIEVVQALLACVEGLPLGTVVELSNSLIATIVFTNKNMVTRPVVKVEHSDELIDLNQKRNVYIHRIYM</sequence>
<dbReference type="EMBL" id="QFVR01000007">
    <property type="protein sequence ID" value="PWI25747.1"/>
    <property type="molecule type" value="Genomic_DNA"/>
</dbReference>
<dbReference type="Gene3D" id="1.10.3210.10">
    <property type="entry name" value="Hypothetical protein af1432"/>
    <property type="match status" value="1"/>
</dbReference>
<evidence type="ECO:0000313" key="3">
    <source>
        <dbReference type="Proteomes" id="UP000245938"/>
    </source>
</evidence>
<dbReference type="SMART" id="SM00471">
    <property type="entry name" value="HDc"/>
    <property type="match status" value="1"/>
</dbReference>
<reference evidence="2 3" key="1">
    <citation type="submission" date="2018-05" db="EMBL/GenBank/DDBJ databases">
        <title>Kurthia sibirica genome sequence.</title>
        <authorList>
            <person name="Maclea K.S."/>
            <person name="Goen A.E."/>
        </authorList>
    </citation>
    <scope>NUCLEOTIDE SEQUENCE [LARGE SCALE GENOMIC DNA]</scope>
    <source>
        <strain evidence="2 3">ATCC 49154</strain>
    </source>
</reference>
<accession>A0A2U3AMJ5</accession>
<gene>
    <name evidence="2" type="ORF">DEX24_07500</name>
</gene>
<organism evidence="2 3">
    <name type="scientific">Kurthia sibirica</name>
    <dbReference type="NCBI Taxonomy" id="202750"/>
    <lineage>
        <taxon>Bacteria</taxon>
        <taxon>Bacillati</taxon>
        <taxon>Bacillota</taxon>
        <taxon>Bacilli</taxon>
        <taxon>Bacillales</taxon>
        <taxon>Caryophanaceae</taxon>
        <taxon>Kurthia</taxon>
    </lineage>
</organism>
<dbReference type="Pfam" id="PF13487">
    <property type="entry name" value="HD_5"/>
    <property type="match status" value="1"/>
</dbReference>
<proteinExistence type="predicted"/>
<dbReference type="OrthoDB" id="9759601at2"/>
<dbReference type="RefSeq" id="WP_109305801.1">
    <property type="nucleotide sequence ID" value="NZ_BJUF01000048.1"/>
</dbReference>
<dbReference type="InterPro" id="IPR003607">
    <property type="entry name" value="HD/PDEase_dom"/>
</dbReference>
<evidence type="ECO:0000259" key="1">
    <source>
        <dbReference type="PROSITE" id="PS51832"/>
    </source>
</evidence>
<comment type="caution">
    <text evidence="2">The sequence shown here is derived from an EMBL/GenBank/DDBJ whole genome shotgun (WGS) entry which is preliminary data.</text>
</comment>
<dbReference type="InterPro" id="IPR037522">
    <property type="entry name" value="HD_GYP_dom"/>
</dbReference>
<dbReference type="PROSITE" id="PS51832">
    <property type="entry name" value="HD_GYP"/>
    <property type="match status" value="1"/>
</dbReference>
<name>A0A2U3AMJ5_9BACL</name>
<evidence type="ECO:0000313" key="2">
    <source>
        <dbReference type="EMBL" id="PWI25747.1"/>
    </source>
</evidence>
<dbReference type="CDD" id="cd00077">
    <property type="entry name" value="HDc"/>
    <property type="match status" value="1"/>
</dbReference>
<dbReference type="PANTHER" id="PTHR43155:SF2">
    <property type="entry name" value="CYCLIC DI-GMP PHOSPHODIESTERASE PA4108"/>
    <property type="match status" value="1"/>
</dbReference>
<dbReference type="Proteomes" id="UP000245938">
    <property type="component" value="Unassembled WGS sequence"/>
</dbReference>
<keyword evidence="3" id="KW-1185">Reference proteome</keyword>